<sequence length="895" mass="100433">MKNITNGFGKFILALCCLTVSLDLWAAPYDNSNCPQQITPDTIENLFREELSHFPQEKIYLQTDRGIYMSGETLWFRAHLVDALMLKQANASRYVYVELVNPLGNLVERVKIRPDSLGCFYGHIPLGEDLPEGNYSLRAYTWFMQNIGEEYFPHKLIYISDPVSEAISPEISYSAENNDIHAEIHFFTKPDNRSVTPTQAILFPDGDRDKQGKVLSLEGENIHYTFKKKEIPASRTFLLQTVYDGKISNRYFRIPELSKNFDVAFFPEGGHAAQSTTIKMAFKAIDADGLSTEIEGQVLDEEGQVCADFKSQHLGMGSFRMYYVPGKKYHAVCSDGTGVSRRFDLPEPSPDAISLNTLWSKDYLRVSLSKSPDTPLGTSLTLVAHLRGIVLYAQPWDNKQSYVDFEKNFFPAGIVHFLLVDEGRNILSERLVFSLQKSALVQTEVRLDRENYLAREKVDMDIQIKDINGNPMSGNFALAVVDRTDVKPDTVSNIVSTLLLTSDLKGHIESPLSYLQDNRSSSYALDLLMMTQGWRKYNIPEVLKGNVTGTLPYNLELGDEVSGKVEGLFSALKEGNISLLALKDSLIGTELAKPDRNGRFVFDRLEYPSGTQYIVQALSKKGSSKVFIELDPYKSFPAPKIGFIPRIEKPHIEENYMAKMDQKYTIENGMRVYNLAEVIVTARRERAVKTESPFYSVGTSKVLTEEDVKKGHFISTYDLLRRLPGITVTNNEVRYRFAPVMVLLDNVPEENFDFDLLDVDDIKDVFYSPATSVGPLYGSAAGNGAIVVTTKNGFVQKNKMNSNIQTITGIGYQQTVEFYSPAYDTKAKKESTTPDLRSTIYWNPSVQVDESGTAHVSFYTADSAADYGIVIEGVCASGNLIYSGEKIVSRHNASY</sequence>
<dbReference type="InterPro" id="IPR039426">
    <property type="entry name" value="TonB-dep_rcpt-like"/>
</dbReference>
<evidence type="ECO:0000256" key="2">
    <source>
        <dbReference type="SAM" id="SignalP"/>
    </source>
</evidence>
<accession>A0A6N2WUA0</accession>
<protein>
    <submittedName>
        <fullName evidence="4">MG2 domain protein</fullName>
    </submittedName>
</protein>
<dbReference type="GO" id="GO:0004866">
    <property type="term" value="F:endopeptidase inhibitor activity"/>
    <property type="evidence" value="ECO:0007669"/>
    <property type="project" value="InterPro"/>
</dbReference>
<comment type="subcellular location">
    <subcellularLocation>
        <location evidence="1">Cell outer membrane</location>
        <topology evidence="1">Multi-pass membrane protein</topology>
    </subcellularLocation>
</comment>
<gene>
    <name evidence="4" type="ORF">BILFYP9_03799</name>
</gene>
<feature type="chain" id="PRO_5027036768" evidence="2">
    <location>
        <begin position="27"/>
        <end position="895"/>
    </location>
</feature>
<keyword evidence="1" id="KW-0812">Transmembrane</keyword>
<dbReference type="EMBL" id="CACRSU010000048">
    <property type="protein sequence ID" value="VYT45307.1"/>
    <property type="molecule type" value="Genomic_DNA"/>
</dbReference>
<dbReference type="Gene3D" id="2.170.130.10">
    <property type="entry name" value="TonB-dependent receptor, plug domain"/>
    <property type="match status" value="1"/>
</dbReference>
<dbReference type="SUPFAM" id="SSF56935">
    <property type="entry name" value="Porins"/>
    <property type="match status" value="1"/>
</dbReference>
<dbReference type="Gene3D" id="2.60.40.1930">
    <property type="match status" value="1"/>
</dbReference>
<proteinExistence type="inferred from homology"/>
<keyword evidence="1" id="KW-0998">Cell outer membrane</keyword>
<evidence type="ECO:0000256" key="1">
    <source>
        <dbReference type="PROSITE-ProRule" id="PRU01360"/>
    </source>
</evidence>
<dbReference type="GO" id="GO:0009279">
    <property type="term" value="C:cell outer membrane"/>
    <property type="evidence" value="ECO:0007669"/>
    <property type="project" value="UniProtKB-SubCell"/>
</dbReference>
<dbReference type="RefSeq" id="WP_138291414.1">
    <property type="nucleotide sequence ID" value="NZ_BAABZC010000001.1"/>
</dbReference>
<feature type="domain" description="Macroglobulin" evidence="3">
    <location>
        <begin position="58"/>
        <end position="141"/>
    </location>
</feature>
<comment type="similarity">
    <text evidence="1">Belongs to the TonB-dependent receptor family.</text>
</comment>
<dbReference type="PROSITE" id="PS52016">
    <property type="entry name" value="TONB_DEPENDENT_REC_3"/>
    <property type="match status" value="1"/>
</dbReference>
<dbReference type="AlphaFoldDB" id="A0A6N2WUA0"/>
<keyword evidence="1" id="KW-0813">Transport</keyword>
<organism evidence="4">
    <name type="scientific">Bacteroides intestinalis</name>
    <dbReference type="NCBI Taxonomy" id="329854"/>
    <lineage>
        <taxon>Bacteria</taxon>
        <taxon>Pseudomonadati</taxon>
        <taxon>Bacteroidota</taxon>
        <taxon>Bacteroidia</taxon>
        <taxon>Bacteroidales</taxon>
        <taxon>Bacteroidaceae</taxon>
        <taxon>Bacteroides</taxon>
    </lineage>
</organism>
<evidence type="ECO:0000313" key="4">
    <source>
        <dbReference type="EMBL" id="VYT45307.1"/>
    </source>
</evidence>
<keyword evidence="1" id="KW-1134">Transmembrane beta strand</keyword>
<dbReference type="Pfam" id="PF01835">
    <property type="entry name" value="MG2"/>
    <property type="match status" value="1"/>
</dbReference>
<dbReference type="InterPro" id="IPR037066">
    <property type="entry name" value="Plug_dom_sf"/>
</dbReference>
<name>A0A6N2WUA0_9BACE</name>
<dbReference type="InterPro" id="IPR002890">
    <property type="entry name" value="MG2"/>
</dbReference>
<evidence type="ECO:0000259" key="3">
    <source>
        <dbReference type="Pfam" id="PF01835"/>
    </source>
</evidence>
<reference evidence="4" key="1">
    <citation type="submission" date="2019-11" db="EMBL/GenBank/DDBJ databases">
        <authorList>
            <person name="Feng L."/>
        </authorList>
    </citation>
    <scope>NUCLEOTIDE SEQUENCE</scope>
    <source>
        <strain evidence="4">BintestinalisLFYP9</strain>
    </source>
</reference>
<keyword evidence="1" id="KW-0472">Membrane</keyword>
<keyword evidence="2" id="KW-0732">Signal</keyword>
<feature type="signal peptide" evidence="2">
    <location>
        <begin position="1"/>
        <end position="26"/>
    </location>
</feature>